<evidence type="ECO:0000313" key="1">
    <source>
        <dbReference type="EMBL" id="JAH09645.1"/>
    </source>
</evidence>
<reference evidence="1" key="1">
    <citation type="submission" date="2014-11" db="EMBL/GenBank/DDBJ databases">
        <authorList>
            <person name="Amaro Gonzalez C."/>
        </authorList>
    </citation>
    <scope>NUCLEOTIDE SEQUENCE</scope>
</reference>
<dbReference type="EMBL" id="GBXM01098932">
    <property type="protein sequence ID" value="JAH09645.1"/>
    <property type="molecule type" value="Transcribed_RNA"/>
</dbReference>
<reference evidence="1" key="2">
    <citation type="journal article" date="2015" name="Fish Shellfish Immunol.">
        <title>Early steps in the European eel (Anguilla anguilla)-Vibrio vulnificus interaction in the gills: Role of the RtxA13 toxin.</title>
        <authorList>
            <person name="Callol A."/>
            <person name="Pajuelo D."/>
            <person name="Ebbesson L."/>
            <person name="Teles M."/>
            <person name="MacKenzie S."/>
            <person name="Amaro C."/>
        </authorList>
    </citation>
    <scope>NUCLEOTIDE SEQUENCE</scope>
</reference>
<accession>A0A0E9PZY5</accession>
<organism evidence="1">
    <name type="scientific">Anguilla anguilla</name>
    <name type="common">European freshwater eel</name>
    <name type="synonym">Muraena anguilla</name>
    <dbReference type="NCBI Taxonomy" id="7936"/>
    <lineage>
        <taxon>Eukaryota</taxon>
        <taxon>Metazoa</taxon>
        <taxon>Chordata</taxon>
        <taxon>Craniata</taxon>
        <taxon>Vertebrata</taxon>
        <taxon>Euteleostomi</taxon>
        <taxon>Actinopterygii</taxon>
        <taxon>Neopterygii</taxon>
        <taxon>Teleostei</taxon>
        <taxon>Anguilliformes</taxon>
        <taxon>Anguillidae</taxon>
        <taxon>Anguilla</taxon>
    </lineage>
</organism>
<proteinExistence type="predicted"/>
<name>A0A0E9PZY5_ANGAN</name>
<sequence length="22" mass="2453">MQTKMGLFASPSCPRILPPFQC</sequence>
<protein>
    <submittedName>
        <fullName evidence="1">Uncharacterized protein</fullName>
    </submittedName>
</protein>
<dbReference type="AlphaFoldDB" id="A0A0E9PZY5"/>